<evidence type="ECO:0000313" key="4">
    <source>
        <dbReference type="Proteomes" id="UP000835052"/>
    </source>
</evidence>
<dbReference type="Pfam" id="PF05884">
    <property type="entry name" value="ZYG-11_interact"/>
    <property type="match status" value="1"/>
</dbReference>
<proteinExistence type="predicted"/>
<feature type="transmembrane region" description="Helical" evidence="2">
    <location>
        <begin position="219"/>
        <end position="238"/>
    </location>
</feature>
<sequence>MSTRTALPADPSSQTGALDTSSLNPADPSTRTAVLGEPLPESVNSMAPTQIDGADVNEPIRKLQAYQGELLQLSEGIRQRLATIQETAPRYLQDIQTQIQPKADALMDAVKDTSEVEIPRGVVLRTFSFGAVMLAAAAFGSIASGYLLAPVLSIFLGRFAAGLLALVAVPIYSYTTIKKLHDGGAAPNELNNALLLVSAGHGALVGYALSYSYVYASPLLPLTSLIVSVALPLALPTIGNHRPSVLAVGLGASLLAHFLLGAVFGPFSLAYITLAGLYTAVAGVVLQFIIKEPTLPLWTYQLGLVGATLAVKLAFFAVFSSDHAVSP</sequence>
<feature type="transmembrane region" description="Helical" evidence="2">
    <location>
        <begin position="155"/>
        <end position="172"/>
    </location>
</feature>
<feature type="compositionally biased region" description="Polar residues" evidence="1">
    <location>
        <begin position="1"/>
        <end position="32"/>
    </location>
</feature>
<dbReference type="PANTHER" id="PTHR31176:SF1">
    <property type="entry name" value="MFS DOMAIN-CONTAINING PROTEIN-RELATED"/>
    <property type="match status" value="1"/>
</dbReference>
<gene>
    <name evidence="3" type="ORF">CAUJ_LOCUS13106</name>
</gene>
<dbReference type="AlphaFoldDB" id="A0A8S1HPA6"/>
<dbReference type="EMBL" id="CAJGYM010000087">
    <property type="protein sequence ID" value="CAD6197197.1"/>
    <property type="molecule type" value="Genomic_DNA"/>
</dbReference>
<dbReference type="Proteomes" id="UP000835052">
    <property type="component" value="Unassembled WGS sequence"/>
</dbReference>
<keyword evidence="4" id="KW-1185">Reference proteome</keyword>
<name>A0A8S1HPA6_9PELO</name>
<feature type="transmembrane region" description="Helical" evidence="2">
    <location>
        <begin position="127"/>
        <end position="149"/>
    </location>
</feature>
<feature type="transmembrane region" description="Helical" evidence="2">
    <location>
        <begin position="297"/>
        <end position="319"/>
    </location>
</feature>
<dbReference type="InterPro" id="IPR008574">
    <property type="entry name" value="Nematodes_ZYG-11_interact"/>
</dbReference>
<comment type="caution">
    <text evidence="3">The sequence shown here is derived from an EMBL/GenBank/DDBJ whole genome shotgun (WGS) entry which is preliminary data.</text>
</comment>
<evidence type="ECO:0000313" key="3">
    <source>
        <dbReference type="EMBL" id="CAD6197197.1"/>
    </source>
</evidence>
<feature type="region of interest" description="Disordered" evidence="1">
    <location>
        <begin position="1"/>
        <end position="51"/>
    </location>
</feature>
<organism evidence="3 4">
    <name type="scientific">Caenorhabditis auriculariae</name>
    <dbReference type="NCBI Taxonomy" id="2777116"/>
    <lineage>
        <taxon>Eukaryota</taxon>
        <taxon>Metazoa</taxon>
        <taxon>Ecdysozoa</taxon>
        <taxon>Nematoda</taxon>
        <taxon>Chromadorea</taxon>
        <taxon>Rhabditida</taxon>
        <taxon>Rhabditina</taxon>
        <taxon>Rhabditomorpha</taxon>
        <taxon>Rhabditoidea</taxon>
        <taxon>Rhabditidae</taxon>
        <taxon>Peloderinae</taxon>
        <taxon>Caenorhabditis</taxon>
    </lineage>
</organism>
<protein>
    <submittedName>
        <fullName evidence="3">Uncharacterized protein</fullName>
    </submittedName>
</protein>
<evidence type="ECO:0000256" key="2">
    <source>
        <dbReference type="SAM" id="Phobius"/>
    </source>
</evidence>
<keyword evidence="2" id="KW-0812">Transmembrane</keyword>
<reference evidence="3" key="1">
    <citation type="submission" date="2020-10" db="EMBL/GenBank/DDBJ databases">
        <authorList>
            <person name="Kikuchi T."/>
        </authorList>
    </citation>
    <scope>NUCLEOTIDE SEQUENCE</scope>
    <source>
        <strain evidence="3">NKZ352</strain>
    </source>
</reference>
<accession>A0A8S1HPA6</accession>
<feature type="transmembrane region" description="Helical" evidence="2">
    <location>
        <begin position="270"/>
        <end position="290"/>
    </location>
</feature>
<feature type="transmembrane region" description="Helical" evidence="2">
    <location>
        <begin position="245"/>
        <end position="264"/>
    </location>
</feature>
<evidence type="ECO:0000256" key="1">
    <source>
        <dbReference type="SAM" id="MobiDB-lite"/>
    </source>
</evidence>
<feature type="transmembrane region" description="Helical" evidence="2">
    <location>
        <begin position="193"/>
        <end position="213"/>
    </location>
</feature>
<keyword evidence="2" id="KW-1133">Transmembrane helix</keyword>
<dbReference type="PANTHER" id="PTHR31176">
    <property type="entry name" value="MFS DOMAIN-CONTAINING PROTEIN-RELATED"/>
    <property type="match status" value="1"/>
</dbReference>
<keyword evidence="2" id="KW-0472">Membrane</keyword>